<dbReference type="SUPFAM" id="SSF48498">
    <property type="entry name" value="Tetracyclin repressor-like, C-terminal domain"/>
    <property type="match status" value="1"/>
</dbReference>
<comment type="caution">
    <text evidence="1">The sequence shown here is derived from an EMBL/GenBank/DDBJ whole genome shotgun (WGS) entry which is preliminary data.</text>
</comment>
<sequence>MLQEHLIGLVWPVGADDASREHLLLRAQIALATSLGVVLLRSSSGLEPLSSARVNELSDPLGDVLAALLQNQSVVRVHPT</sequence>
<name>A0ABS2L7N4_9MICO</name>
<proteinExistence type="predicted"/>
<dbReference type="RefSeq" id="WP_205110309.1">
    <property type="nucleotide sequence ID" value="NZ_BAAAHT010000010.1"/>
</dbReference>
<evidence type="ECO:0000313" key="2">
    <source>
        <dbReference type="Proteomes" id="UP000776164"/>
    </source>
</evidence>
<dbReference type="InterPro" id="IPR036271">
    <property type="entry name" value="Tet_transcr_reg_TetR-rel_C_sf"/>
</dbReference>
<dbReference type="Gene3D" id="1.10.357.10">
    <property type="entry name" value="Tetracycline Repressor, domain 2"/>
    <property type="match status" value="1"/>
</dbReference>
<keyword evidence="2" id="KW-1185">Reference proteome</keyword>
<protein>
    <submittedName>
        <fullName evidence="1">Uncharacterized protein</fullName>
    </submittedName>
</protein>
<dbReference type="Proteomes" id="UP000776164">
    <property type="component" value="Unassembled WGS sequence"/>
</dbReference>
<evidence type="ECO:0000313" key="1">
    <source>
        <dbReference type="EMBL" id="MBM7473108.1"/>
    </source>
</evidence>
<accession>A0ABS2L7N4</accession>
<gene>
    <name evidence="1" type="ORF">JOE66_002742</name>
</gene>
<organism evidence="1 2">
    <name type="scientific">Subtercola frigoramans</name>
    <dbReference type="NCBI Taxonomy" id="120298"/>
    <lineage>
        <taxon>Bacteria</taxon>
        <taxon>Bacillati</taxon>
        <taxon>Actinomycetota</taxon>
        <taxon>Actinomycetes</taxon>
        <taxon>Micrococcales</taxon>
        <taxon>Microbacteriaceae</taxon>
        <taxon>Subtercola</taxon>
    </lineage>
</organism>
<dbReference type="EMBL" id="JAFBBU010000001">
    <property type="protein sequence ID" value="MBM7473108.1"/>
    <property type="molecule type" value="Genomic_DNA"/>
</dbReference>
<reference evidence="1 2" key="1">
    <citation type="submission" date="2021-01" db="EMBL/GenBank/DDBJ databases">
        <title>Sequencing the genomes of 1000 actinobacteria strains.</title>
        <authorList>
            <person name="Klenk H.-P."/>
        </authorList>
    </citation>
    <scope>NUCLEOTIDE SEQUENCE [LARGE SCALE GENOMIC DNA]</scope>
    <source>
        <strain evidence="1 2">DSM 13057</strain>
    </source>
</reference>